<sequence length="45" mass="4456">MSATCTQPSGNPASLIRLAKRSAHSGVTDAGFIITGQPVATAGIT</sequence>
<accession>A0A1W1DPN8</accession>
<proteinExistence type="predicted"/>
<dbReference type="EMBL" id="FPHW01000014">
    <property type="protein sequence ID" value="SFV83426.1"/>
    <property type="molecule type" value="Genomic_DNA"/>
</dbReference>
<protein>
    <submittedName>
        <fullName evidence="1">Uncharacterized protein</fullName>
    </submittedName>
</protein>
<name>A0A1W1DPN8_9ZZZZ</name>
<gene>
    <name evidence="1" type="ORF">MNB_SUP05-7-994</name>
</gene>
<evidence type="ECO:0000313" key="1">
    <source>
        <dbReference type="EMBL" id="SFV83426.1"/>
    </source>
</evidence>
<dbReference type="AlphaFoldDB" id="A0A1W1DPN8"/>
<reference evidence="1" key="1">
    <citation type="submission" date="2016-10" db="EMBL/GenBank/DDBJ databases">
        <authorList>
            <person name="de Groot N.N."/>
        </authorList>
    </citation>
    <scope>NUCLEOTIDE SEQUENCE</scope>
</reference>
<organism evidence="1">
    <name type="scientific">hydrothermal vent metagenome</name>
    <dbReference type="NCBI Taxonomy" id="652676"/>
    <lineage>
        <taxon>unclassified sequences</taxon>
        <taxon>metagenomes</taxon>
        <taxon>ecological metagenomes</taxon>
    </lineage>
</organism>